<dbReference type="EMBL" id="PTJE01000005">
    <property type="protein sequence ID" value="PPK93945.1"/>
    <property type="molecule type" value="Genomic_DNA"/>
</dbReference>
<keyword evidence="3" id="KW-1185">Reference proteome</keyword>
<evidence type="ECO:0000313" key="2">
    <source>
        <dbReference type="EMBL" id="PPK93945.1"/>
    </source>
</evidence>
<accession>A0A2S6IID1</accession>
<dbReference type="AlphaFoldDB" id="A0A2S6IID1"/>
<feature type="transmembrane region" description="Helical" evidence="1">
    <location>
        <begin position="6"/>
        <end position="31"/>
    </location>
</feature>
<dbReference type="OrthoDB" id="1367524at2"/>
<gene>
    <name evidence="2" type="ORF">LY01_02167</name>
</gene>
<evidence type="ECO:0000313" key="3">
    <source>
        <dbReference type="Proteomes" id="UP000239002"/>
    </source>
</evidence>
<name>A0A2S6IID1_9FLAO</name>
<keyword evidence="1" id="KW-1133">Transmembrane helix</keyword>
<evidence type="ECO:0000256" key="1">
    <source>
        <dbReference type="SAM" id="Phobius"/>
    </source>
</evidence>
<comment type="caution">
    <text evidence="2">The sequence shown here is derived from an EMBL/GenBank/DDBJ whole genome shotgun (WGS) entry which is preliminary data.</text>
</comment>
<keyword evidence="1" id="KW-0812">Transmembrane</keyword>
<reference evidence="2 3" key="1">
    <citation type="submission" date="2018-02" db="EMBL/GenBank/DDBJ databases">
        <title>Genomic Encyclopedia of Archaeal and Bacterial Type Strains, Phase II (KMG-II): from individual species to whole genera.</title>
        <authorList>
            <person name="Goeker M."/>
        </authorList>
    </citation>
    <scope>NUCLEOTIDE SEQUENCE [LARGE SCALE GENOMIC DNA]</scope>
    <source>
        <strain evidence="2 3">DSM 16809</strain>
    </source>
</reference>
<keyword evidence="1" id="KW-0472">Membrane</keyword>
<proteinExistence type="predicted"/>
<feature type="transmembrane region" description="Helical" evidence="1">
    <location>
        <begin position="51"/>
        <end position="71"/>
    </location>
</feature>
<protein>
    <submittedName>
        <fullName evidence="2">Uncharacterized protein</fullName>
    </submittedName>
</protein>
<dbReference type="RefSeq" id="WP_104515848.1">
    <property type="nucleotide sequence ID" value="NZ_MQVW01000002.1"/>
</dbReference>
<organism evidence="2 3">
    <name type="scientific">Nonlabens xylanidelens</name>
    <dbReference type="NCBI Taxonomy" id="191564"/>
    <lineage>
        <taxon>Bacteria</taxon>
        <taxon>Pseudomonadati</taxon>
        <taxon>Bacteroidota</taxon>
        <taxon>Flavobacteriia</taxon>
        <taxon>Flavobacteriales</taxon>
        <taxon>Flavobacteriaceae</taxon>
        <taxon>Nonlabens</taxon>
    </lineage>
</organism>
<sequence length="191" mass="22026">MEALVGLIALFIKIAILGSVYATLVVLIIIILAKFFPDRIFENLLKNKKSLWFTSGFIISILLFGYSFTFWGDHGLGDSARIPLSHFQEIDNTNWIETNIEPVNYPYGAMSIESFSIMEDVVVGTTAVSPVDRPLPYFLWNVKTNYVTFFKSEEDYIHHASVNHLAMPETFQTFGKNYSDYWNGWRFWMLP</sequence>
<dbReference type="Proteomes" id="UP000239002">
    <property type="component" value="Unassembled WGS sequence"/>
</dbReference>